<dbReference type="InterPro" id="IPR005288">
    <property type="entry name" value="NadB"/>
</dbReference>
<accession>A0A8J6MBT9</accession>
<evidence type="ECO:0000256" key="12">
    <source>
        <dbReference type="PIRSR" id="PIRSR000171-1"/>
    </source>
</evidence>
<dbReference type="Gene3D" id="3.50.50.60">
    <property type="entry name" value="FAD/NAD(P)-binding domain"/>
    <property type="match status" value="1"/>
</dbReference>
<dbReference type="InterPro" id="IPR003953">
    <property type="entry name" value="FAD-dep_OxRdtase_2_FAD-bd"/>
</dbReference>
<keyword evidence="9" id="KW-0560">Oxidoreductase</keyword>
<keyword evidence="16" id="KW-1185">Reference proteome</keyword>
<dbReference type="SUPFAM" id="SSF51905">
    <property type="entry name" value="FAD/NAD(P)-binding domain"/>
    <property type="match status" value="1"/>
</dbReference>
<evidence type="ECO:0000313" key="16">
    <source>
        <dbReference type="Proteomes" id="UP000607645"/>
    </source>
</evidence>
<evidence type="ECO:0000256" key="2">
    <source>
        <dbReference type="ARBA" id="ARBA00004950"/>
    </source>
</evidence>
<dbReference type="GO" id="GO:0008734">
    <property type="term" value="F:L-aspartate oxidase activity"/>
    <property type="evidence" value="ECO:0007669"/>
    <property type="project" value="UniProtKB-EC"/>
</dbReference>
<dbReference type="UniPathway" id="UPA00253">
    <property type="reaction ID" value="UER00326"/>
</dbReference>
<keyword evidence="6" id="KW-0285">Flavoprotein</keyword>
<comment type="cofactor">
    <cofactor evidence="1">
        <name>FAD</name>
        <dbReference type="ChEBI" id="CHEBI:57692"/>
    </cofactor>
</comment>
<sequence>METTIQTDVLVIGGGGAGLCSALAAAEAGAAVTLVSKPGGNCTAIAAGGFAVVLEGAGEDSVETFVEDALRSGAGLADVSLLTRLAREAPAAIEKVESWGVEFYRREDGTLRRFRSGGHTHPRSLRCAQGRGGDAWRVMLQRARTQGVHILKNALITELLKENGRVVGAAGMDAEGKPLLISAGAVVLATGGMAALYENTTNVPGLTGEGYMLAREAGCRLRDLEFIQCMPTTFAWPAHLKGRLVNDTLRGEGAYLLNSEMERFMSRYDPEFMECATRDVLSIAIASELAAGRGTPHGGVWLDARHIPEKAMLESFGFAPQLMAAGIHPSRDLIEVVPATHFSCGGVAIDEDCRTGVEGLFAVGEVTGGIHGANRLGATALTENVVFGSIAGRAAAQEAKGRAYASRVPDCRTASALGEQDRPHSPELDAALTQGEARVKEVLWRYDGILRSADGLNRGLSALEALAAEVSGYPTGDFAQTLQRRRLEQLIELGRLVTGAALRRTESRGCHYRTDYPNQDPAQARSIFID</sequence>
<evidence type="ECO:0000256" key="6">
    <source>
        <dbReference type="ARBA" id="ARBA00022630"/>
    </source>
</evidence>
<dbReference type="PRINTS" id="PR00411">
    <property type="entry name" value="PNDRDTASEI"/>
</dbReference>
<evidence type="ECO:0000256" key="11">
    <source>
        <dbReference type="ARBA" id="ARBA00048305"/>
    </source>
</evidence>
<evidence type="ECO:0000256" key="1">
    <source>
        <dbReference type="ARBA" id="ARBA00001974"/>
    </source>
</evidence>
<dbReference type="Gene3D" id="1.20.58.100">
    <property type="entry name" value="Fumarate reductase/succinate dehydrogenase flavoprotein-like, C-terminal domain"/>
    <property type="match status" value="1"/>
</dbReference>
<evidence type="ECO:0000256" key="5">
    <source>
        <dbReference type="ARBA" id="ARBA00021901"/>
    </source>
</evidence>
<dbReference type="PRINTS" id="PR00368">
    <property type="entry name" value="FADPNR"/>
</dbReference>
<gene>
    <name evidence="15" type="ORF">H8S62_02840</name>
</gene>
<evidence type="ECO:0000259" key="13">
    <source>
        <dbReference type="Pfam" id="PF00890"/>
    </source>
</evidence>
<keyword evidence="8" id="KW-0274">FAD</keyword>
<dbReference type="RefSeq" id="WP_186918404.1">
    <property type="nucleotide sequence ID" value="NZ_JACOPQ010000002.1"/>
</dbReference>
<feature type="active site" description="Proton acceptor" evidence="12">
    <location>
        <position position="278"/>
    </location>
</feature>
<evidence type="ECO:0000256" key="3">
    <source>
        <dbReference type="ARBA" id="ARBA00008562"/>
    </source>
</evidence>
<evidence type="ECO:0000256" key="4">
    <source>
        <dbReference type="ARBA" id="ARBA00012173"/>
    </source>
</evidence>
<dbReference type="Pfam" id="PF00890">
    <property type="entry name" value="FAD_binding_2"/>
    <property type="match status" value="1"/>
</dbReference>
<dbReference type="FunFam" id="3.90.700.10:FF:000005">
    <property type="entry name" value="Succinate dehydrogenase flavoprotein subunit"/>
    <property type="match status" value="1"/>
</dbReference>
<dbReference type="SUPFAM" id="SSF46977">
    <property type="entry name" value="Succinate dehydrogenase/fumarate reductase flavoprotein C-terminal domain"/>
    <property type="match status" value="1"/>
</dbReference>
<dbReference type="PANTHER" id="PTHR42716:SF2">
    <property type="entry name" value="L-ASPARTATE OXIDASE, CHLOROPLASTIC"/>
    <property type="match status" value="1"/>
</dbReference>
<dbReference type="GO" id="GO:0033765">
    <property type="term" value="F:steroid dehydrogenase activity, acting on the CH-CH group of donors"/>
    <property type="evidence" value="ECO:0007669"/>
    <property type="project" value="UniProtKB-ARBA"/>
</dbReference>
<comment type="similarity">
    <text evidence="3">Belongs to the FAD-dependent oxidoreductase 2 family. NadB subfamily.</text>
</comment>
<dbReference type="InterPro" id="IPR027477">
    <property type="entry name" value="Succ_DH/fumarate_Rdtase_cat_sf"/>
</dbReference>
<proteinExistence type="inferred from homology"/>
<feature type="domain" description="FAD-dependent oxidoreductase 2 FAD-binding" evidence="13">
    <location>
        <begin position="8"/>
        <end position="381"/>
    </location>
</feature>
<protein>
    <recommendedName>
        <fullName evidence="5">L-aspartate oxidase</fullName>
        <ecNumber evidence="4">1.4.3.16</ecNumber>
    </recommendedName>
    <alternativeName>
        <fullName evidence="10">Quinolinate synthase B</fullName>
    </alternativeName>
</protein>
<dbReference type="InterPro" id="IPR036188">
    <property type="entry name" value="FAD/NAD-bd_sf"/>
</dbReference>
<dbReference type="Proteomes" id="UP000607645">
    <property type="component" value="Unassembled WGS sequence"/>
</dbReference>
<organism evidence="15 16">
    <name type="scientific">Lawsonibacter faecis</name>
    <dbReference type="NCBI Taxonomy" id="2763052"/>
    <lineage>
        <taxon>Bacteria</taxon>
        <taxon>Bacillati</taxon>
        <taxon>Bacillota</taxon>
        <taxon>Clostridia</taxon>
        <taxon>Eubacteriales</taxon>
        <taxon>Oscillospiraceae</taxon>
        <taxon>Lawsonibacter</taxon>
    </lineage>
</organism>
<name>A0A8J6MBT9_9FIRM</name>
<feature type="domain" description="Fumarate reductase/succinate dehydrogenase flavoprotein-like C-terminal" evidence="14">
    <location>
        <begin position="438"/>
        <end position="521"/>
    </location>
</feature>
<evidence type="ECO:0000256" key="10">
    <source>
        <dbReference type="ARBA" id="ARBA00030386"/>
    </source>
</evidence>
<keyword evidence="7" id="KW-0662">Pyridine nucleotide biosynthesis</keyword>
<dbReference type="Pfam" id="PF02910">
    <property type="entry name" value="Succ_DH_flav_C"/>
    <property type="match status" value="1"/>
</dbReference>
<comment type="pathway">
    <text evidence="2">Cofactor biosynthesis; NAD(+) biosynthesis; iminoaspartate from L-aspartate (oxidase route): step 1/1.</text>
</comment>
<dbReference type="InterPro" id="IPR015939">
    <property type="entry name" value="Fum_Rdtase/Succ_DH_flav-like_C"/>
</dbReference>
<dbReference type="EC" id="1.4.3.16" evidence="4"/>
<comment type="caution">
    <text evidence="15">The sequence shown here is derived from an EMBL/GenBank/DDBJ whole genome shotgun (WGS) entry which is preliminary data.</text>
</comment>
<dbReference type="InterPro" id="IPR037099">
    <property type="entry name" value="Fum_R/Succ_DH_flav-like_C_sf"/>
</dbReference>
<evidence type="ECO:0000259" key="14">
    <source>
        <dbReference type="Pfam" id="PF02910"/>
    </source>
</evidence>
<evidence type="ECO:0000256" key="9">
    <source>
        <dbReference type="ARBA" id="ARBA00023002"/>
    </source>
</evidence>
<dbReference type="GO" id="GO:0034628">
    <property type="term" value="P:'de novo' NAD+ biosynthetic process from L-aspartate"/>
    <property type="evidence" value="ECO:0007669"/>
    <property type="project" value="TreeGrafter"/>
</dbReference>
<dbReference type="EMBL" id="JACOPQ010000002">
    <property type="protein sequence ID" value="MBC5735950.1"/>
    <property type="molecule type" value="Genomic_DNA"/>
</dbReference>
<evidence type="ECO:0000256" key="8">
    <source>
        <dbReference type="ARBA" id="ARBA00022827"/>
    </source>
</evidence>
<comment type="catalytic activity">
    <reaction evidence="11">
        <text>L-aspartate + O2 = iminosuccinate + H2O2</text>
        <dbReference type="Rhea" id="RHEA:25876"/>
        <dbReference type="ChEBI" id="CHEBI:15379"/>
        <dbReference type="ChEBI" id="CHEBI:16240"/>
        <dbReference type="ChEBI" id="CHEBI:29991"/>
        <dbReference type="ChEBI" id="CHEBI:77875"/>
        <dbReference type="EC" id="1.4.3.16"/>
    </reaction>
    <physiologicalReaction direction="left-to-right" evidence="11">
        <dbReference type="Rhea" id="RHEA:25877"/>
    </physiologicalReaction>
</comment>
<evidence type="ECO:0000313" key="15">
    <source>
        <dbReference type="EMBL" id="MBC5735950.1"/>
    </source>
</evidence>
<evidence type="ECO:0000256" key="7">
    <source>
        <dbReference type="ARBA" id="ARBA00022642"/>
    </source>
</evidence>
<dbReference type="AlphaFoldDB" id="A0A8J6MBT9"/>
<reference evidence="15" key="1">
    <citation type="submission" date="2020-08" db="EMBL/GenBank/DDBJ databases">
        <title>Genome public.</title>
        <authorList>
            <person name="Liu C."/>
            <person name="Sun Q."/>
        </authorList>
    </citation>
    <scope>NUCLEOTIDE SEQUENCE</scope>
    <source>
        <strain evidence="15">NSJ-52</strain>
    </source>
</reference>
<dbReference type="SUPFAM" id="SSF56425">
    <property type="entry name" value="Succinate dehydrogenase/fumarate reductase flavoprotein, catalytic domain"/>
    <property type="match status" value="1"/>
</dbReference>
<dbReference type="PANTHER" id="PTHR42716">
    <property type="entry name" value="L-ASPARTATE OXIDASE"/>
    <property type="match status" value="1"/>
</dbReference>
<dbReference type="PIRSF" id="PIRSF000171">
    <property type="entry name" value="SDHA_APRA_LASPO"/>
    <property type="match status" value="1"/>
</dbReference>
<dbReference type="Gene3D" id="3.90.700.10">
    <property type="entry name" value="Succinate dehydrogenase/fumarate reductase flavoprotein, catalytic domain"/>
    <property type="match status" value="1"/>
</dbReference>